<dbReference type="Gene3D" id="3.40.710.10">
    <property type="entry name" value="DD-peptidase/beta-lactamase superfamily"/>
    <property type="match status" value="1"/>
</dbReference>
<organism evidence="2 3">
    <name type="scientific">Candidatus Avoscillospira avistercoris</name>
    <dbReference type="NCBI Taxonomy" id="2840707"/>
    <lineage>
        <taxon>Bacteria</taxon>
        <taxon>Bacillati</taxon>
        <taxon>Bacillota</taxon>
        <taxon>Clostridia</taxon>
        <taxon>Eubacteriales</taxon>
        <taxon>Oscillospiraceae</taxon>
        <taxon>Oscillospiraceae incertae sedis</taxon>
        <taxon>Candidatus Avoscillospira</taxon>
    </lineage>
</organism>
<sequence>MKKVSKRALAVLALTFAVLLGMGAFVLRYFLHGADWAVFPGNPHTYSSGILNSGILTDRSGTVVLDATEGRKYAEDATLRKAMLHLLGDREGYIAAPMLQEYADQLVGYNFLTGTYHLTDKASTGKLTISASAQQKALEALGGRAGTVGVYNYKTGEILCAVSSPTYDPDQVPDIAGDTSGAYNGVYVNRFFNATFVPGSIFKLVTTAAALETLPDAASLSYQCNGSFDVEGDTVNCNGVHGAVDLKGALAHSCNVAYGQLALQLGPEVLTAYAEKLGVTDSFFVDGYHTAKGNFDLSDAPNVDVAWSGIGQYTDMINPCGFLRMMGVIGGGGEAAEPYLMASVDSTSLLGDYRAKTETTGRLLDATTCQTLTDMMRNNVQQIYGQGNFGDLPVCAKSGTAEVDSDRMPHATFAGFVADPNCPLAFIVVVENAGSGSAVCASIAGAVLQECAAVLAAE</sequence>
<feature type="domain" description="Penicillin-binding protein transpeptidase" evidence="1">
    <location>
        <begin position="146"/>
        <end position="448"/>
    </location>
</feature>
<dbReference type="GO" id="GO:0071555">
    <property type="term" value="P:cell wall organization"/>
    <property type="evidence" value="ECO:0007669"/>
    <property type="project" value="TreeGrafter"/>
</dbReference>
<dbReference type="Pfam" id="PF00905">
    <property type="entry name" value="Transpeptidase"/>
    <property type="match status" value="1"/>
</dbReference>
<dbReference type="GO" id="GO:0008658">
    <property type="term" value="F:penicillin binding"/>
    <property type="evidence" value="ECO:0007669"/>
    <property type="project" value="InterPro"/>
</dbReference>
<evidence type="ECO:0000259" key="1">
    <source>
        <dbReference type="Pfam" id="PF00905"/>
    </source>
</evidence>
<dbReference type="Proteomes" id="UP000886741">
    <property type="component" value="Unassembled WGS sequence"/>
</dbReference>
<reference evidence="2" key="2">
    <citation type="journal article" date="2021" name="PeerJ">
        <title>Extensive microbial diversity within the chicken gut microbiome revealed by metagenomics and culture.</title>
        <authorList>
            <person name="Gilroy R."/>
            <person name="Ravi A."/>
            <person name="Getino M."/>
            <person name="Pursley I."/>
            <person name="Horton D.L."/>
            <person name="Alikhan N.F."/>
            <person name="Baker D."/>
            <person name="Gharbi K."/>
            <person name="Hall N."/>
            <person name="Watson M."/>
            <person name="Adriaenssens E.M."/>
            <person name="Foster-Nyarko E."/>
            <person name="Jarju S."/>
            <person name="Secka A."/>
            <person name="Antonio M."/>
            <person name="Oren A."/>
            <person name="Chaudhuri R.R."/>
            <person name="La Ragione R."/>
            <person name="Hildebrand F."/>
            <person name="Pallen M.J."/>
        </authorList>
    </citation>
    <scope>NUCLEOTIDE SEQUENCE</scope>
    <source>
        <strain evidence="2">ChiBcec16-1751</strain>
    </source>
</reference>
<accession>A0A9D1F8Q6</accession>
<gene>
    <name evidence="2" type="ORF">IAA83_04220</name>
</gene>
<dbReference type="PANTHER" id="PTHR30627">
    <property type="entry name" value="PEPTIDOGLYCAN D,D-TRANSPEPTIDASE"/>
    <property type="match status" value="1"/>
</dbReference>
<proteinExistence type="predicted"/>
<dbReference type="InterPro" id="IPR050515">
    <property type="entry name" value="Beta-lactam/transpept"/>
</dbReference>
<name>A0A9D1F8Q6_9FIRM</name>
<dbReference type="GO" id="GO:0071972">
    <property type="term" value="F:peptidoglycan L,D-transpeptidase activity"/>
    <property type="evidence" value="ECO:0007669"/>
    <property type="project" value="TreeGrafter"/>
</dbReference>
<dbReference type="InterPro" id="IPR012338">
    <property type="entry name" value="Beta-lactam/transpept-like"/>
</dbReference>
<evidence type="ECO:0000313" key="2">
    <source>
        <dbReference type="EMBL" id="HIS64562.1"/>
    </source>
</evidence>
<dbReference type="SUPFAM" id="SSF56601">
    <property type="entry name" value="beta-lactamase/transpeptidase-like"/>
    <property type="match status" value="1"/>
</dbReference>
<dbReference type="Gene3D" id="3.90.1310.10">
    <property type="entry name" value="Penicillin-binding protein 2a (Domain 2)"/>
    <property type="match status" value="1"/>
</dbReference>
<dbReference type="InterPro" id="IPR001460">
    <property type="entry name" value="PCN-bd_Tpept"/>
</dbReference>
<dbReference type="GO" id="GO:0005886">
    <property type="term" value="C:plasma membrane"/>
    <property type="evidence" value="ECO:0007669"/>
    <property type="project" value="TreeGrafter"/>
</dbReference>
<comment type="caution">
    <text evidence="2">The sequence shown here is derived from an EMBL/GenBank/DDBJ whole genome shotgun (WGS) entry which is preliminary data.</text>
</comment>
<dbReference type="PANTHER" id="PTHR30627:SF24">
    <property type="entry name" value="PENICILLIN-BINDING PROTEIN 4B"/>
    <property type="match status" value="1"/>
</dbReference>
<dbReference type="AlphaFoldDB" id="A0A9D1F8Q6"/>
<protein>
    <submittedName>
        <fullName evidence="2">Penicillin-binding protein</fullName>
    </submittedName>
</protein>
<reference evidence="2" key="1">
    <citation type="submission" date="2020-10" db="EMBL/GenBank/DDBJ databases">
        <authorList>
            <person name="Gilroy R."/>
        </authorList>
    </citation>
    <scope>NUCLEOTIDE SEQUENCE</scope>
    <source>
        <strain evidence="2">ChiBcec16-1751</strain>
    </source>
</reference>
<dbReference type="EMBL" id="DVJJ01000067">
    <property type="protein sequence ID" value="HIS64562.1"/>
    <property type="molecule type" value="Genomic_DNA"/>
</dbReference>
<evidence type="ECO:0000313" key="3">
    <source>
        <dbReference type="Proteomes" id="UP000886741"/>
    </source>
</evidence>